<feature type="compositionally biased region" description="Basic residues" evidence="10">
    <location>
        <begin position="1019"/>
        <end position="1028"/>
    </location>
</feature>
<feature type="compositionally biased region" description="Basic and acidic residues" evidence="10">
    <location>
        <begin position="838"/>
        <end position="855"/>
    </location>
</feature>
<dbReference type="Proteomes" id="UP000694402">
    <property type="component" value="Unassembled WGS sequence"/>
</dbReference>
<feature type="region of interest" description="Disordered" evidence="10">
    <location>
        <begin position="1357"/>
        <end position="1384"/>
    </location>
</feature>
<comment type="catalytic activity">
    <reaction evidence="8">
        <text>a 1,2-diacyl-sn-glycero-3-phospho-L-serine(in) = a 1,2-diacyl-sn-glycero-3-phospho-L-serine(out)</text>
        <dbReference type="Rhea" id="RHEA:38663"/>
        <dbReference type="ChEBI" id="CHEBI:57262"/>
    </reaction>
</comment>
<evidence type="ECO:0000256" key="7">
    <source>
        <dbReference type="ARBA" id="ARBA00023136"/>
    </source>
</evidence>
<feature type="region of interest" description="Disordered" evidence="10">
    <location>
        <begin position="838"/>
        <end position="873"/>
    </location>
</feature>
<keyword evidence="6" id="KW-0445">Lipid transport</keyword>
<evidence type="ECO:0000256" key="1">
    <source>
        <dbReference type="ARBA" id="ARBA00004406"/>
    </source>
</evidence>
<proteinExistence type="inferred from homology"/>
<comment type="subcellular location">
    <subcellularLocation>
        <location evidence="1">Endoplasmic reticulum membrane</location>
        <topology evidence="1">Peripheral membrane protein</topology>
    </subcellularLocation>
    <subcellularLocation>
        <location evidence="2">Preautophagosomal structure membrane</location>
        <topology evidence="2">Peripheral membrane protein</topology>
    </subcellularLocation>
</comment>
<evidence type="ECO:0000256" key="2">
    <source>
        <dbReference type="ARBA" id="ARBA00004623"/>
    </source>
</evidence>
<accession>A0A8C8EIA0</accession>
<dbReference type="Ensembl" id="ENSOTST00005004930.2">
    <property type="protein sequence ID" value="ENSOTSP00005004421.1"/>
    <property type="gene ID" value="ENSOTSG00005002527.2"/>
</dbReference>
<dbReference type="GO" id="GO:0061908">
    <property type="term" value="C:phagophore"/>
    <property type="evidence" value="ECO:0007669"/>
    <property type="project" value="TreeGrafter"/>
</dbReference>
<evidence type="ECO:0000256" key="8">
    <source>
        <dbReference type="ARBA" id="ARBA00024479"/>
    </source>
</evidence>
<dbReference type="GeneTree" id="ENSGT00620000087966"/>
<dbReference type="PANTHER" id="PTHR13190:SF20">
    <property type="entry name" value="AUTOPHAGY-RELATED PROTEIN 2 HOMOLOG B"/>
    <property type="match status" value="1"/>
</dbReference>
<feature type="compositionally biased region" description="Acidic residues" evidence="10">
    <location>
        <begin position="995"/>
        <end position="1004"/>
    </location>
</feature>
<evidence type="ECO:0000313" key="12">
    <source>
        <dbReference type="Proteomes" id="UP000694402"/>
    </source>
</evidence>
<keyword evidence="12" id="KW-1185">Reference proteome</keyword>
<dbReference type="GO" id="GO:0006869">
    <property type="term" value="P:lipid transport"/>
    <property type="evidence" value="ECO:0007669"/>
    <property type="project" value="UniProtKB-KW"/>
</dbReference>
<feature type="compositionally biased region" description="Gly residues" evidence="10">
    <location>
        <begin position="1561"/>
        <end position="1572"/>
    </location>
</feature>
<dbReference type="GO" id="GO:0043495">
    <property type="term" value="F:protein-membrane adaptor activity"/>
    <property type="evidence" value="ECO:0007669"/>
    <property type="project" value="TreeGrafter"/>
</dbReference>
<feature type="region of interest" description="Disordered" evidence="10">
    <location>
        <begin position="1538"/>
        <end position="1575"/>
    </location>
</feature>
<reference evidence="11" key="2">
    <citation type="submission" date="2025-09" db="UniProtKB">
        <authorList>
            <consortium name="Ensembl"/>
        </authorList>
    </citation>
    <scope>IDENTIFICATION</scope>
</reference>
<dbReference type="GO" id="GO:0000045">
    <property type="term" value="P:autophagosome assembly"/>
    <property type="evidence" value="ECO:0007669"/>
    <property type="project" value="TreeGrafter"/>
</dbReference>
<sequence length="2019" mass="226142">MPWPFSESIKKRACRYLLHRYLGNFLQEKLSLDQLSLDLYQGTGSLAQVPLDKWSLNEILESVDAPFEVIEGFIQTISLTVPWASLLQENCALEVKGLEMVIIVLWLPATSLEPMYWSSFMTSSMQLAKECLSQRLTDDLGESFQPLEGLEKFAETIETVLRRVKVTFLDTVLRIEHVPENSKTGIGLEMRINKIVYCDETGEESSSVNVHQPTTFAHKNLQLEGVTVFWDEFSEAARAGFKSSPIPAETEAKLSPSWNPRIICEPHPQFTEPVSSATPFEPMQIGHLSGRIDLSLVLKQNQTMPGAKLDVDGQISTMIVLLSPRQLHLLLDMFGVFSGGPEWGKDKRNRPMQQEDEYRLHMELNRCLKKDSMMAGEDPDLFESQTTRTVSSRAEDVFFSMADMDMSHSLSSLPPLGEPPTVDLDLSLNSNYSPSPGESPSGNATVRLTRLKSPFLMRDSPLQHKLLRQTSHPTKAHGDESRPELVFRLTLGSLAVCVLHIDPLPPPDAAPSPLAPMAADFFRVVCSDQLPPAGFIQLRTAFDDACPYDHLRFVAQGMKVTYEHCQGSSLHSFSTDVSLGQMELLECLFPSEMLMFSRSVPPQLLTFDTPVTTEAPSATCLHLLYKLSERRGPQGGQVRLSTMPRKADFQVELGAVRSELDISIVDRLNSLLQPQKLVTTEMMASHMYTSYNKHISLHKAFTEVFLDDSRTPANTHVSIRVNAPVLRLVVRFPIPDLRSDQERGPWFKKSLQKEVLYLELEDLEVKTEFTGGSSPEQTKMELTFRELVGKFQEQEDQPAARFLRVSHTMDGDMTTSDSGKFDWPRVVLKVNPTAVHSILERVTAEEDEGAEGHSPEEEEEEEGGGAHSLKDVCDFGKPEPSPFSSRRVMYENEEMVIPGDVAEMTEFQEKTMSNSRFILELCLPNVQLSLPNKAFYEKLHNRINNDLLLWEPNAPSPVETVENMPYGVGLSVASQLINAAHYTKDSFSPFRSTGPEEEDSGSEEETMHHYSPASEQCFRSRRKKKPKAQSKTSQSLFSVILTVNHGLVALQTSAKQEDKTILNNRHGEFWLEVKNGVLFSVTQYEGYKDRHYICFHTSNICLYHQGKTGDVKPGHTFELPCRTRPHWLEPAIYPSETDRASPSEGIGLEDHSMLSVAVKISSQNMERNVKEFLVAVGVRGTTLQHRVVPPKLGWYDQIVDFLNVSDEPVLGYIPPASVTTLHLHLWSCSLDYRPLYLPLRSLLVVETFSISSSVSLDHSSSTLRIILDEAALFLSDKSNAVSVNLMRDYVQVVDMGTLELRITAVKPGVDGELTEPRFELRCSSDVIHIRTCSDSCAALMNLIQYVASYGDLVPPPGPEAKSTCSKHRAKASSRPPSQAPPLPDAEQQMLQDLMSEAMEETDNQHSLQNHDLDQPRSDLFLFPDESGNLPQELSPTYPTLHSPLITPAPILVPETDDFCILETPGSRADDRDEEPVVNKLIPDSIEIKDDHFGLPLDSSDSSRGALNFPVPELRYLIREISVIWHLYGGKDFGSSTFTSSPARSWGCTPHSSPSQTPVRQGRGGGRAGGGRGRNPDVLMEIQLSKVRFQHEVYPQVPVASGSAADQPVSRQVLIVQDLEIRDRLATSQMNKFLYLYSSKEMPRTAHSNMLTVRALHMCPETGQAPQECCLRVSLMPLRLNIDQDALFFLKDFFASLAAEVEMFSPPDQEGKISLARDEQVSTLCLMLLANYEIFVLICLISLREFRFTSEVPIRLDYHGKHVSMEQGTFAGIVIGLTQLNCSELKLRRMICYHWTYKHLIGLLGVDKLFSYAINEWLNDIKKNQLPGLLGGVGPIHSLVQLVQGFRDLVWLPIEQYRKDGRVVRGLQRGTASFGTSTAMAALELTNRMVRTIQAAAETAYDMVSPGSDEREMKRIKRFSHYRFAHQPVDLREGVANAYSVVKEGITDTALTIYDTATREHEQRGMTGAVGGVLRQLPPAVVKPLIMATEATSNVLGGMRNQIHPDARQEESQKWRQGEE</sequence>
<keyword evidence="4" id="KW-0813">Transport</keyword>
<dbReference type="GO" id="GO:0034045">
    <property type="term" value="C:phagophore assembly site membrane"/>
    <property type="evidence" value="ECO:0007669"/>
    <property type="project" value="UniProtKB-SubCell"/>
</dbReference>
<dbReference type="GO" id="GO:0000422">
    <property type="term" value="P:autophagy of mitochondrion"/>
    <property type="evidence" value="ECO:0007669"/>
    <property type="project" value="TreeGrafter"/>
</dbReference>
<dbReference type="GO" id="GO:0005789">
    <property type="term" value="C:endoplasmic reticulum membrane"/>
    <property type="evidence" value="ECO:0007669"/>
    <property type="project" value="UniProtKB-SubCell"/>
</dbReference>
<keyword evidence="7" id="KW-0472">Membrane</keyword>
<keyword evidence="5" id="KW-0256">Endoplasmic reticulum</keyword>
<evidence type="ECO:0000256" key="3">
    <source>
        <dbReference type="ARBA" id="ARBA00009714"/>
    </source>
</evidence>
<evidence type="ECO:0000256" key="9">
    <source>
        <dbReference type="ARBA" id="ARBA00024615"/>
    </source>
</evidence>
<dbReference type="InterPro" id="IPR026849">
    <property type="entry name" value="ATG2"/>
</dbReference>
<dbReference type="GO" id="GO:0061723">
    <property type="term" value="P:glycophagy"/>
    <property type="evidence" value="ECO:0007669"/>
    <property type="project" value="TreeGrafter"/>
</dbReference>
<dbReference type="Pfam" id="PF13329">
    <property type="entry name" value="ATG2_CAD"/>
    <property type="match status" value="2"/>
</dbReference>
<dbReference type="GO" id="GO:0061709">
    <property type="term" value="P:reticulophagy"/>
    <property type="evidence" value="ECO:0007669"/>
    <property type="project" value="TreeGrafter"/>
</dbReference>
<protein>
    <recommendedName>
        <fullName evidence="13">Autophagy related 2B</fullName>
    </recommendedName>
</protein>
<comment type="similarity">
    <text evidence="3">Belongs to the ATG2 family.</text>
</comment>
<evidence type="ECO:0000256" key="6">
    <source>
        <dbReference type="ARBA" id="ARBA00023055"/>
    </source>
</evidence>
<feature type="compositionally biased region" description="Polar residues" evidence="10">
    <location>
        <begin position="1549"/>
        <end position="1558"/>
    </location>
</feature>
<evidence type="ECO:0000256" key="4">
    <source>
        <dbReference type="ARBA" id="ARBA00022448"/>
    </source>
</evidence>
<dbReference type="PANTHER" id="PTHR13190">
    <property type="entry name" value="AUTOPHAGY-RELATED 2, ISOFORM A"/>
    <property type="match status" value="1"/>
</dbReference>
<organism evidence="11 12">
    <name type="scientific">Oncorhynchus tshawytscha</name>
    <name type="common">Chinook salmon</name>
    <name type="synonym">Salmo tshawytscha</name>
    <dbReference type="NCBI Taxonomy" id="74940"/>
    <lineage>
        <taxon>Eukaryota</taxon>
        <taxon>Metazoa</taxon>
        <taxon>Chordata</taxon>
        <taxon>Craniata</taxon>
        <taxon>Vertebrata</taxon>
        <taxon>Euteleostomi</taxon>
        <taxon>Actinopterygii</taxon>
        <taxon>Neopterygii</taxon>
        <taxon>Teleostei</taxon>
        <taxon>Protacanthopterygii</taxon>
        <taxon>Salmoniformes</taxon>
        <taxon>Salmonidae</taxon>
        <taxon>Salmoninae</taxon>
        <taxon>Oncorhynchus</taxon>
    </lineage>
</organism>
<evidence type="ECO:0000256" key="10">
    <source>
        <dbReference type="SAM" id="MobiDB-lite"/>
    </source>
</evidence>
<reference evidence="11" key="1">
    <citation type="submission" date="2025-08" db="UniProtKB">
        <authorList>
            <consortium name="Ensembl"/>
        </authorList>
    </citation>
    <scope>IDENTIFICATION</scope>
</reference>
<name>A0A8C8EIA0_ONCTS</name>
<evidence type="ECO:0000313" key="11">
    <source>
        <dbReference type="Ensembl" id="ENSOTSP00005004421.1"/>
    </source>
</evidence>
<feature type="region of interest" description="Disordered" evidence="10">
    <location>
        <begin position="987"/>
        <end position="1030"/>
    </location>
</feature>
<evidence type="ECO:0000256" key="5">
    <source>
        <dbReference type="ARBA" id="ARBA00022824"/>
    </source>
</evidence>
<dbReference type="GO" id="GO:0032266">
    <property type="term" value="F:phosphatidylinositol-3-phosphate binding"/>
    <property type="evidence" value="ECO:0007669"/>
    <property type="project" value="TreeGrafter"/>
</dbReference>
<evidence type="ECO:0008006" key="13">
    <source>
        <dbReference type="Google" id="ProtNLM"/>
    </source>
</evidence>
<comment type="catalytic activity">
    <reaction evidence="9">
        <text>a 1,2-diacyl-sn-glycero-3-phosphoethanolamine(in) = a 1,2-diacyl-sn-glycero-3-phosphoethanolamine(out)</text>
        <dbReference type="Rhea" id="RHEA:38895"/>
        <dbReference type="ChEBI" id="CHEBI:64612"/>
    </reaction>
</comment>
<gene>
    <name evidence="11" type="primary">ATG2B</name>
</gene>
<dbReference type="GO" id="GO:0034727">
    <property type="term" value="P:piecemeal microautophagy of the nucleus"/>
    <property type="evidence" value="ECO:0007669"/>
    <property type="project" value="TreeGrafter"/>
</dbReference>